<evidence type="ECO:0000313" key="3">
    <source>
        <dbReference type="EMBL" id="PMS37475.1"/>
    </source>
</evidence>
<reference evidence="3 4" key="1">
    <citation type="submission" date="2018-01" db="EMBL/GenBank/DDBJ databases">
        <title>Whole genome analyses suggest that Burkholderia sensu lato contains two further novel genera in the rhizoxinica-symbiotica group Mycetohabitans gen. nov., and Trinickia gen. nov.: implications for the evolution of diazotrophy and nodulation in the Burkholderiaceae.</title>
        <authorList>
            <person name="Estrada-de los Santos P."/>
            <person name="Palmer M."/>
            <person name="Chavez-Ramirez B."/>
            <person name="Beukes C."/>
            <person name="Steenkamp E.T."/>
            <person name="Hirsch A.M."/>
            <person name="Manyaka P."/>
            <person name="Maluk M."/>
            <person name="Lafos M."/>
            <person name="Crook M."/>
            <person name="Gross E."/>
            <person name="Simon M.F."/>
            <person name="Bueno dos Reis Junior F."/>
            <person name="Poole P.S."/>
            <person name="Venter S.N."/>
            <person name="James E.K."/>
        </authorList>
    </citation>
    <scope>NUCLEOTIDE SEQUENCE [LARGE SCALE GENOMIC DNA]</scope>
    <source>
        <strain evidence="3 4">JPY 581</strain>
    </source>
</reference>
<dbReference type="EMBL" id="PNYC01000003">
    <property type="protein sequence ID" value="PMS37475.1"/>
    <property type="molecule type" value="Genomic_DNA"/>
</dbReference>
<gene>
    <name evidence="3" type="ORF">C0Z20_05745</name>
</gene>
<comment type="caution">
    <text evidence="3">The sequence shown here is derived from an EMBL/GenBank/DDBJ whole genome shotgun (WGS) entry which is preliminary data.</text>
</comment>
<dbReference type="PROSITE" id="PS51257">
    <property type="entry name" value="PROKAR_LIPOPROTEIN"/>
    <property type="match status" value="1"/>
</dbReference>
<sequence length="427" mass="42809">MRSENRFLRRICAVCVVIATALLTGCGGGGSSGSGGSSSSSSSGSSSGSSSSSSSSTASNQVTVTVAKSALTSTRTPNIPTVSVTVCVPGTSTCQTIGNIQVDTMSYGLRLVNTAASAVLGSLSAETDSSGNAIAECSVFADGYTWGSVRRADVKIAGETASNIPIGILGDMDSTIAAPSSCTSRTTGSSENTVNAIGANGILGIGVAPYDCPTCVTTASNGTYYSCGSSTCSQTTMALTSQVANPVANFTSDNNGIILTMPSIDTSGAVSATGTLTFGIGTQSNNTYSASHKFGTDSSGNVNSTVLSSTSASTFGFFDSGSNGYFFDDSTLAQCSGGTWYCPSPTTTRSVTVSNKSGSAASATVTMTIASESTLSTSNYAFNDLAGTLGLSNVMDFGLPFFYGKTVYFGYDTATAGTGSQSPYVAY</sequence>
<feature type="compositionally biased region" description="Low complexity" evidence="1">
    <location>
        <begin position="37"/>
        <end position="56"/>
    </location>
</feature>
<dbReference type="RefSeq" id="WP_035468758.1">
    <property type="nucleotide sequence ID" value="NZ_PNYC01000003.1"/>
</dbReference>
<evidence type="ECO:0000256" key="1">
    <source>
        <dbReference type="SAM" id="MobiDB-lite"/>
    </source>
</evidence>
<dbReference type="InterPro" id="IPR021847">
    <property type="entry name" value="DUF3443"/>
</dbReference>
<keyword evidence="2" id="KW-0732">Signal</keyword>
<organism evidence="3 4">
    <name type="scientific">Trinickia symbiotica</name>
    <dbReference type="NCBI Taxonomy" id="863227"/>
    <lineage>
        <taxon>Bacteria</taxon>
        <taxon>Pseudomonadati</taxon>
        <taxon>Pseudomonadota</taxon>
        <taxon>Betaproteobacteria</taxon>
        <taxon>Burkholderiales</taxon>
        <taxon>Burkholderiaceae</taxon>
        <taxon>Trinickia</taxon>
    </lineage>
</organism>
<proteinExistence type="predicted"/>
<feature type="signal peptide" evidence="2">
    <location>
        <begin position="1"/>
        <end position="21"/>
    </location>
</feature>
<name>A0A2N7X7N9_9BURK</name>
<accession>A0A2N7X7N9</accession>
<feature type="chain" id="PRO_5014717887" evidence="2">
    <location>
        <begin position="22"/>
        <end position="427"/>
    </location>
</feature>
<dbReference type="STRING" id="863227.GCA_000373005_02923"/>
<evidence type="ECO:0000313" key="4">
    <source>
        <dbReference type="Proteomes" id="UP000235777"/>
    </source>
</evidence>
<evidence type="ECO:0000256" key="2">
    <source>
        <dbReference type="SAM" id="SignalP"/>
    </source>
</evidence>
<keyword evidence="4" id="KW-1185">Reference proteome</keyword>
<dbReference type="AlphaFoldDB" id="A0A2N7X7N9"/>
<dbReference type="Proteomes" id="UP000235777">
    <property type="component" value="Unassembled WGS sequence"/>
</dbReference>
<feature type="region of interest" description="Disordered" evidence="1">
    <location>
        <begin position="30"/>
        <end position="57"/>
    </location>
</feature>
<protein>
    <submittedName>
        <fullName evidence="3">DUF3443 domain-containing protein</fullName>
    </submittedName>
</protein>
<dbReference type="Pfam" id="PF11925">
    <property type="entry name" value="DUF3443"/>
    <property type="match status" value="1"/>
</dbReference>
<dbReference type="OrthoDB" id="5289858at2"/>